<evidence type="ECO:0000313" key="6">
    <source>
        <dbReference type="Proteomes" id="UP001266305"/>
    </source>
</evidence>
<protein>
    <recommendedName>
        <fullName evidence="4">Homeobox domain-containing protein</fullName>
    </recommendedName>
</protein>
<dbReference type="PANTHER" id="PTHR24329:SF543">
    <property type="entry name" value="FI01017P-RELATED"/>
    <property type="match status" value="1"/>
</dbReference>
<keyword evidence="2" id="KW-0539">Nucleus</keyword>
<evidence type="ECO:0000256" key="1">
    <source>
        <dbReference type="ARBA" id="ARBA00004123"/>
    </source>
</evidence>
<keyword evidence="2" id="KW-0238">DNA-binding</keyword>
<sequence length="188" mass="20574">MPEAGPGVGRVPAQNLWRLHPPGSQMASQPRSGHKDTGDLGLGFVFHELQEGDEVKAIETSVTQTGGDNEKKIRSEPEQGAGAEEESHICPGEADPMFTKNQKACGGHQESWQPQPEESAQDSSPSEPQPQDQQRPFVPVGFSGLQLKELESIFRRSQYPDVFARKQLAIRMDVSEAKVEASKPDESN</sequence>
<evidence type="ECO:0000313" key="5">
    <source>
        <dbReference type="EMBL" id="KAK2083764.1"/>
    </source>
</evidence>
<dbReference type="Pfam" id="PF00046">
    <property type="entry name" value="Homeodomain"/>
    <property type="match status" value="1"/>
</dbReference>
<feature type="compositionally biased region" description="Low complexity" evidence="3">
    <location>
        <begin position="113"/>
        <end position="134"/>
    </location>
</feature>
<dbReference type="EMBL" id="JASSZA010000023">
    <property type="protein sequence ID" value="KAK2083764.1"/>
    <property type="molecule type" value="Genomic_DNA"/>
</dbReference>
<dbReference type="InterPro" id="IPR009057">
    <property type="entry name" value="Homeodomain-like_sf"/>
</dbReference>
<dbReference type="PANTHER" id="PTHR24329">
    <property type="entry name" value="HOMEOBOX PROTEIN ARISTALESS"/>
    <property type="match status" value="1"/>
</dbReference>
<gene>
    <name evidence="5" type="ORF">P7K49_039000</name>
</gene>
<evidence type="ECO:0000256" key="3">
    <source>
        <dbReference type="SAM" id="MobiDB-lite"/>
    </source>
</evidence>
<evidence type="ECO:0000259" key="4">
    <source>
        <dbReference type="Pfam" id="PF00046"/>
    </source>
</evidence>
<dbReference type="CDD" id="cd00086">
    <property type="entry name" value="homeodomain"/>
    <property type="match status" value="1"/>
</dbReference>
<comment type="caution">
    <text evidence="5">The sequence shown here is derived from an EMBL/GenBank/DDBJ whole genome shotgun (WGS) entry which is preliminary data.</text>
</comment>
<dbReference type="Proteomes" id="UP001266305">
    <property type="component" value="Unassembled WGS sequence"/>
</dbReference>
<dbReference type="InterPro" id="IPR050649">
    <property type="entry name" value="Paired_Homeobox_TFs"/>
</dbReference>
<dbReference type="Gene3D" id="1.10.10.60">
    <property type="entry name" value="Homeodomain-like"/>
    <property type="match status" value="1"/>
</dbReference>
<organism evidence="5 6">
    <name type="scientific">Saguinus oedipus</name>
    <name type="common">Cotton-top tamarin</name>
    <name type="synonym">Oedipomidas oedipus</name>
    <dbReference type="NCBI Taxonomy" id="9490"/>
    <lineage>
        <taxon>Eukaryota</taxon>
        <taxon>Metazoa</taxon>
        <taxon>Chordata</taxon>
        <taxon>Craniata</taxon>
        <taxon>Vertebrata</taxon>
        <taxon>Euteleostomi</taxon>
        <taxon>Mammalia</taxon>
        <taxon>Eutheria</taxon>
        <taxon>Euarchontoglires</taxon>
        <taxon>Primates</taxon>
        <taxon>Haplorrhini</taxon>
        <taxon>Platyrrhini</taxon>
        <taxon>Cebidae</taxon>
        <taxon>Callitrichinae</taxon>
        <taxon>Saguinus</taxon>
    </lineage>
</organism>
<feature type="compositionally biased region" description="Basic and acidic residues" evidence="3">
    <location>
        <begin position="68"/>
        <end position="77"/>
    </location>
</feature>
<dbReference type="SUPFAM" id="SSF46689">
    <property type="entry name" value="Homeodomain-like"/>
    <property type="match status" value="1"/>
</dbReference>
<feature type="region of interest" description="Disordered" evidence="3">
    <location>
        <begin position="55"/>
        <end position="141"/>
    </location>
</feature>
<feature type="domain" description="Homeobox" evidence="4">
    <location>
        <begin position="142"/>
        <end position="180"/>
    </location>
</feature>
<feature type="region of interest" description="Disordered" evidence="3">
    <location>
        <begin position="1"/>
        <end position="42"/>
    </location>
</feature>
<accession>A0ABQ9TG96</accession>
<name>A0ABQ9TG96_SAGOE</name>
<keyword evidence="6" id="KW-1185">Reference proteome</keyword>
<proteinExistence type="predicted"/>
<evidence type="ECO:0000256" key="2">
    <source>
        <dbReference type="RuleBase" id="RU000682"/>
    </source>
</evidence>
<keyword evidence="2" id="KW-0371">Homeobox</keyword>
<dbReference type="InterPro" id="IPR001356">
    <property type="entry name" value="HD"/>
</dbReference>
<comment type="subcellular location">
    <subcellularLocation>
        <location evidence="1 2">Nucleus</location>
    </subcellularLocation>
</comment>
<reference evidence="5 6" key="1">
    <citation type="submission" date="2023-05" db="EMBL/GenBank/DDBJ databases">
        <title>B98-5 Cell Line De Novo Hybrid Assembly: An Optical Mapping Approach.</title>
        <authorList>
            <person name="Kananen K."/>
            <person name="Auerbach J.A."/>
            <person name="Kautto E."/>
            <person name="Blachly J.S."/>
        </authorList>
    </citation>
    <scope>NUCLEOTIDE SEQUENCE [LARGE SCALE GENOMIC DNA]</scope>
    <source>
        <strain evidence="5">B95-8</strain>
        <tissue evidence="5">Cell line</tissue>
    </source>
</reference>